<sequence length="166" mass="18684">MREMTGLRNLVVDTIPAGGLPFYLLDAILSAPQLCSIQFGPSICLPVEQDTSFPKRLRLTGPAPPITTFRRSLRSYQPYQRTAAEADLLYRLFKQIHGTLQVAEMTSDTAPLRAFRDNDWPRLDELVLRGGPRRSSCAFVVENLTRMPNLRVLKLELAQPCGTDPR</sequence>
<dbReference type="EMBL" id="MNAD01000476">
    <property type="protein sequence ID" value="OJT12556.1"/>
    <property type="molecule type" value="Genomic_DNA"/>
</dbReference>
<feature type="non-terminal residue" evidence="1">
    <location>
        <position position="166"/>
    </location>
</feature>
<keyword evidence="2" id="KW-1185">Reference proteome</keyword>
<reference evidence="1 2" key="1">
    <citation type="submission" date="2016-10" db="EMBL/GenBank/DDBJ databases">
        <title>Genome sequence of the basidiomycete white-rot fungus Trametes pubescens.</title>
        <authorList>
            <person name="Makela M.R."/>
            <person name="Granchi Z."/>
            <person name="Peng M."/>
            <person name="De Vries R.P."/>
            <person name="Grigoriev I."/>
            <person name="Riley R."/>
            <person name="Hilden K."/>
        </authorList>
    </citation>
    <scope>NUCLEOTIDE SEQUENCE [LARGE SCALE GENOMIC DNA]</scope>
    <source>
        <strain evidence="1 2">FBCC735</strain>
    </source>
</reference>
<dbReference type="Proteomes" id="UP000184267">
    <property type="component" value="Unassembled WGS sequence"/>
</dbReference>
<comment type="caution">
    <text evidence="1">The sequence shown here is derived from an EMBL/GenBank/DDBJ whole genome shotgun (WGS) entry which is preliminary data.</text>
</comment>
<proteinExistence type="predicted"/>
<evidence type="ECO:0008006" key="3">
    <source>
        <dbReference type="Google" id="ProtNLM"/>
    </source>
</evidence>
<evidence type="ECO:0000313" key="1">
    <source>
        <dbReference type="EMBL" id="OJT12556.1"/>
    </source>
</evidence>
<gene>
    <name evidence="1" type="ORF">TRAPUB_10880</name>
</gene>
<protein>
    <recommendedName>
        <fullName evidence="3">F-box domain-containing protein</fullName>
    </recommendedName>
</protein>
<dbReference type="AlphaFoldDB" id="A0A1M2VYE1"/>
<organism evidence="1 2">
    <name type="scientific">Trametes pubescens</name>
    <name type="common">White-rot fungus</name>
    <dbReference type="NCBI Taxonomy" id="154538"/>
    <lineage>
        <taxon>Eukaryota</taxon>
        <taxon>Fungi</taxon>
        <taxon>Dikarya</taxon>
        <taxon>Basidiomycota</taxon>
        <taxon>Agaricomycotina</taxon>
        <taxon>Agaricomycetes</taxon>
        <taxon>Polyporales</taxon>
        <taxon>Polyporaceae</taxon>
        <taxon>Trametes</taxon>
    </lineage>
</organism>
<dbReference type="OMA" id="RDNDWPR"/>
<accession>A0A1M2VYE1</accession>
<name>A0A1M2VYE1_TRAPU</name>
<evidence type="ECO:0000313" key="2">
    <source>
        <dbReference type="Proteomes" id="UP000184267"/>
    </source>
</evidence>